<keyword evidence="3" id="KW-0560">Oxidoreductase</keyword>
<comment type="subcellular location">
    <subcellularLocation>
        <location evidence="1">Periplasm</location>
    </subcellularLocation>
</comment>
<evidence type="ECO:0000259" key="6">
    <source>
        <dbReference type="Pfam" id="PF07732"/>
    </source>
</evidence>
<protein>
    <submittedName>
        <fullName evidence="7">L-ascorbate oxidase</fullName>
    </submittedName>
</protein>
<sequence length="716" mass="78278">MHSRALTVDRCQASRPAHPSGGLAGGKMRRAAALGAFFLSGLAWQPAVAQEMDNLFANPPSLPEVAPSAPEEAATAPEGRHAMLAPGLASTLQPHAGRERAFDLKIELKDGVLYDPSQGRYQKVSLRGYKGTGVKSQAFVAPQIEVTPGDTVRITLHNNLKGNEGCTGHGAPDEPHCFNGTNLHSHGLWVSPTGNSDNVLLSLNPGTSFQYEYNIPADHPAGTFWYHPHRHGSTALQVASGMAGALIVHGDRKPTRAVNGDLDTLLRDREGRPFKDRTLLFQQIQYYCLDGTQQTWDCKPDQTGIIDSYDNLGPETWEQSGRWTSINGKVMPTFADARTGKVERWRLIHAGIRETITVQFRKMAGTATSDERPTKAAMTQFLDNICTGPVVPYQVVAADGLTMDTTLTTQTVTLQPGYRYDLLVVFPEPGNYCVTEVARPGAATVSRSAMPRGMLGVVSVHGNAPKADPTQTLVHTLVDAAKHNMPVGVREAVIRDLTAKDGSGNPAIRLSRFVPHRTITEQEIGDTPQQEMVFYLGTGIDPQPDAFKFTVGNSFEVVQGSTGKWVPKGASSYDPARIDRPLILGKAQQWEFRSYSVSHPFHIHVNPFQIVAILDPQGRDVSVPGYVEADGDNQFAGLKGVWKDTLWVKTNLSPKDDLTNPPQKKYYRLIVRTRYERYIGEFVLHCHILDHEDQGMMQNVAIGLSDGAGGLAHAHQ</sequence>
<dbReference type="PROSITE" id="PS00080">
    <property type="entry name" value="MULTICOPPER_OXIDASE2"/>
    <property type="match status" value="1"/>
</dbReference>
<dbReference type="PROSITE" id="PS00079">
    <property type="entry name" value="MULTICOPPER_OXIDASE1"/>
    <property type="match status" value="1"/>
</dbReference>
<dbReference type="PANTHER" id="PTHR11709:SF2">
    <property type="entry name" value="MULTICOPPER OXIDASE LPR1"/>
    <property type="match status" value="1"/>
</dbReference>
<dbReference type="EMBL" id="NCTK01000002">
    <property type="protein sequence ID" value="OYQ10047.1"/>
    <property type="molecule type" value="Genomic_DNA"/>
</dbReference>
<dbReference type="Pfam" id="PF07732">
    <property type="entry name" value="Cu-oxidase_3"/>
    <property type="match status" value="1"/>
</dbReference>
<dbReference type="InterPro" id="IPR011706">
    <property type="entry name" value="Cu-oxidase_C"/>
</dbReference>
<dbReference type="Pfam" id="PF07731">
    <property type="entry name" value="Cu-oxidase_2"/>
    <property type="match status" value="1"/>
</dbReference>
<accession>A0AAP8D2F4</accession>
<feature type="domain" description="Plastocyanin-like" evidence="5">
    <location>
        <begin position="556"/>
        <end position="701"/>
    </location>
</feature>
<dbReference type="InterPro" id="IPR002355">
    <property type="entry name" value="Cu_oxidase_Cu_BS"/>
</dbReference>
<dbReference type="GO" id="GO:0005507">
    <property type="term" value="F:copper ion binding"/>
    <property type="evidence" value="ECO:0007669"/>
    <property type="project" value="InterPro"/>
</dbReference>
<dbReference type="AlphaFoldDB" id="A0AAP8D2F4"/>
<evidence type="ECO:0000313" key="8">
    <source>
        <dbReference type="Proteomes" id="UP000216164"/>
    </source>
</evidence>
<evidence type="ECO:0000313" key="7">
    <source>
        <dbReference type="EMBL" id="OYQ10047.1"/>
    </source>
</evidence>
<evidence type="ECO:0000256" key="2">
    <source>
        <dbReference type="ARBA" id="ARBA00022723"/>
    </source>
</evidence>
<dbReference type="InterPro" id="IPR011707">
    <property type="entry name" value="Cu-oxidase-like_N"/>
</dbReference>
<keyword evidence="2" id="KW-0479">Metal-binding</keyword>
<name>A0AAP8D2F4_RALSL</name>
<dbReference type="InterPro" id="IPR008972">
    <property type="entry name" value="Cupredoxin"/>
</dbReference>
<dbReference type="Gene3D" id="2.60.40.420">
    <property type="entry name" value="Cupredoxins - blue copper proteins"/>
    <property type="match status" value="3"/>
</dbReference>
<comment type="caution">
    <text evidence="7">The sequence shown here is derived from an EMBL/GenBank/DDBJ whole genome shotgun (WGS) entry which is preliminary data.</text>
</comment>
<dbReference type="SUPFAM" id="SSF49503">
    <property type="entry name" value="Cupredoxins"/>
    <property type="match status" value="3"/>
</dbReference>
<evidence type="ECO:0000256" key="4">
    <source>
        <dbReference type="SAM" id="MobiDB-lite"/>
    </source>
</evidence>
<evidence type="ECO:0000256" key="1">
    <source>
        <dbReference type="ARBA" id="ARBA00004418"/>
    </source>
</evidence>
<dbReference type="GO" id="GO:0016491">
    <property type="term" value="F:oxidoreductase activity"/>
    <property type="evidence" value="ECO:0007669"/>
    <property type="project" value="UniProtKB-KW"/>
</dbReference>
<dbReference type="GO" id="GO:0042597">
    <property type="term" value="C:periplasmic space"/>
    <property type="evidence" value="ECO:0007669"/>
    <property type="project" value="UniProtKB-SubCell"/>
</dbReference>
<proteinExistence type="predicted"/>
<dbReference type="InterPro" id="IPR033138">
    <property type="entry name" value="Cu_oxidase_CS"/>
</dbReference>
<feature type="region of interest" description="Disordered" evidence="4">
    <location>
        <begin position="1"/>
        <end position="25"/>
    </location>
</feature>
<reference evidence="7 8" key="1">
    <citation type="submission" date="2017-04" db="EMBL/GenBank/DDBJ databases">
        <title>Genome Announcement: Closed genomes of Ralstonia solanacearum strains K60, UW551, and UW700.</title>
        <authorList>
            <person name="Hayes M."/>
            <person name="Macintyre A.M."/>
            <person name="Allen C."/>
        </authorList>
    </citation>
    <scope>NUCLEOTIDE SEQUENCE [LARGE SCALE GENOMIC DNA]</scope>
    <source>
        <strain evidence="7 8">UW25</strain>
    </source>
</reference>
<dbReference type="CDD" id="cd13900">
    <property type="entry name" value="CuRO_3_Tth-MCO_like"/>
    <property type="match status" value="1"/>
</dbReference>
<dbReference type="PANTHER" id="PTHR11709">
    <property type="entry name" value="MULTI-COPPER OXIDASE"/>
    <property type="match status" value="1"/>
</dbReference>
<feature type="domain" description="Plastocyanin-like" evidence="6">
    <location>
        <begin position="137"/>
        <end position="251"/>
    </location>
</feature>
<evidence type="ECO:0000256" key="3">
    <source>
        <dbReference type="ARBA" id="ARBA00023002"/>
    </source>
</evidence>
<gene>
    <name evidence="7" type="ORF">B7R77_25035</name>
</gene>
<dbReference type="RefSeq" id="WP_094395630.1">
    <property type="nucleotide sequence ID" value="NZ_NCTK01000002.1"/>
</dbReference>
<organism evidence="7 8">
    <name type="scientific">Ralstonia solanacearum K60</name>
    <dbReference type="NCBI Taxonomy" id="1091042"/>
    <lineage>
        <taxon>Bacteria</taxon>
        <taxon>Pseudomonadati</taxon>
        <taxon>Pseudomonadota</taxon>
        <taxon>Betaproteobacteria</taxon>
        <taxon>Burkholderiales</taxon>
        <taxon>Burkholderiaceae</taxon>
        <taxon>Ralstonia</taxon>
        <taxon>Ralstonia solanacearum species complex</taxon>
    </lineage>
</organism>
<dbReference type="CDD" id="cd13853">
    <property type="entry name" value="CuRO_1_Tth-MCO_like"/>
    <property type="match status" value="1"/>
</dbReference>
<dbReference type="InterPro" id="IPR045087">
    <property type="entry name" value="Cu-oxidase_fam"/>
</dbReference>
<dbReference type="Proteomes" id="UP000216164">
    <property type="component" value="Unassembled WGS sequence"/>
</dbReference>
<evidence type="ECO:0000259" key="5">
    <source>
        <dbReference type="Pfam" id="PF07731"/>
    </source>
</evidence>